<reference evidence="9" key="1">
    <citation type="submission" date="2022-06" db="EMBL/GenBank/DDBJ databases">
        <title>Ornithinimicrobium JY.X270.</title>
        <authorList>
            <person name="Huang Y."/>
        </authorList>
    </citation>
    <scope>NUCLEOTIDE SEQUENCE</scope>
    <source>
        <strain evidence="9">JY.X270</strain>
    </source>
</reference>
<dbReference type="NCBIfam" id="NF004123">
    <property type="entry name" value="PRK05610.1"/>
    <property type="match status" value="1"/>
</dbReference>
<keyword evidence="5 6" id="KW-0687">Ribonucleoprotein</keyword>
<keyword evidence="2 6" id="KW-0699">rRNA-binding</keyword>
<evidence type="ECO:0000256" key="1">
    <source>
        <dbReference type="ARBA" id="ARBA00010254"/>
    </source>
</evidence>
<dbReference type="InterPro" id="IPR000266">
    <property type="entry name" value="Ribosomal_uS17"/>
</dbReference>
<evidence type="ECO:0000256" key="4">
    <source>
        <dbReference type="ARBA" id="ARBA00022980"/>
    </source>
</evidence>
<dbReference type="Gene3D" id="2.40.50.140">
    <property type="entry name" value="Nucleic acid-binding proteins"/>
    <property type="match status" value="1"/>
</dbReference>
<dbReference type="SUPFAM" id="SSF50249">
    <property type="entry name" value="Nucleic acid-binding proteins"/>
    <property type="match status" value="1"/>
</dbReference>
<keyword evidence="4 6" id="KW-0689">Ribosomal protein</keyword>
<comment type="function">
    <text evidence="6">One of the primary rRNA binding proteins, it binds specifically to the 5'-end of 16S ribosomal RNA.</text>
</comment>
<dbReference type="RefSeq" id="WP_252621725.1">
    <property type="nucleotide sequence ID" value="NZ_CP099490.1"/>
</dbReference>
<accession>A0ABY4YK00</accession>
<dbReference type="PANTHER" id="PTHR10744">
    <property type="entry name" value="40S RIBOSOMAL PROTEIN S11 FAMILY MEMBER"/>
    <property type="match status" value="1"/>
</dbReference>
<keyword evidence="10" id="KW-1185">Reference proteome</keyword>
<proteinExistence type="inferred from homology"/>
<dbReference type="InterPro" id="IPR019984">
    <property type="entry name" value="Ribosomal_uS17_bact/chlr"/>
</dbReference>
<dbReference type="NCBIfam" id="TIGR03635">
    <property type="entry name" value="uS17_bact"/>
    <property type="match status" value="1"/>
</dbReference>
<comment type="subunit">
    <text evidence="6">Part of the 30S ribosomal subunit.</text>
</comment>
<dbReference type="PRINTS" id="PR00973">
    <property type="entry name" value="RIBOSOMALS17"/>
</dbReference>
<dbReference type="InterPro" id="IPR019979">
    <property type="entry name" value="Ribosomal_uS17_CS"/>
</dbReference>
<organism evidence="9 10">
    <name type="scientific">Ornithinimicrobium cryptoxanthini</name>
    <dbReference type="NCBI Taxonomy" id="2934161"/>
    <lineage>
        <taxon>Bacteria</taxon>
        <taxon>Bacillati</taxon>
        <taxon>Actinomycetota</taxon>
        <taxon>Actinomycetes</taxon>
        <taxon>Micrococcales</taxon>
        <taxon>Ornithinimicrobiaceae</taxon>
        <taxon>Ornithinimicrobium</taxon>
    </lineage>
</organism>
<evidence type="ECO:0000256" key="2">
    <source>
        <dbReference type="ARBA" id="ARBA00022730"/>
    </source>
</evidence>
<dbReference type="PROSITE" id="PS00056">
    <property type="entry name" value="RIBOSOMAL_S17"/>
    <property type="match status" value="1"/>
</dbReference>
<feature type="region of interest" description="Disordered" evidence="8">
    <location>
        <begin position="1"/>
        <end position="31"/>
    </location>
</feature>
<dbReference type="HAMAP" id="MF_01345_B">
    <property type="entry name" value="Ribosomal_uS17_B"/>
    <property type="match status" value="1"/>
</dbReference>
<sequence length="103" mass="11427">MTENIETQAPADGAAAATESGRNDRKTRQGLVVSDKMDKTVVVTVEDRVKHALYGKVLRRNSKVKAHDEENAAGIGDRVLIMETRPLSATKRWRVVEILEKAK</sequence>
<gene>
    <name evidence="6 9" type="primary">rpsQ</name>
    <name evidence="9" type="ORF">NF557_03640</name>
</gene>
<evidence type="ECO:0000256" key="3">
    <source>
        <dbReference type="ARBA" id="ARBA00022884"/>
    </source>
</evidence>
<evidence type="ECO:0000313" key="10">
    <source>
        <dbReference type="Proteomes" id="UP001056535"/>
    </source>
</evidence>
<evidence type="ECO:0000256" key="8">
    <source>
        <dbReference type="SAM" id="MobiDB-lite"/>
    </source>
</evidence>
<name>A0ABY4YK00_9MICO</name>
<dbReference type="EMBL" id="CP099490">
    <property type="protein sequence ID" value="USQ77024.1"/>
    <property type="molecule type" value="Genomic_DNA"/>
</dbReference>
<comment type="similarity">
    <text evidence="1 6 7">Belongs to the universal ribosomal protein uS17 family.</text>
</comment>
<keyword evidence="3 6" id="KW-0694">RNA-binding</keyword>
<dbReference type="PANTHER" id="PTHR10744:SF1">
    <property type="entry name" value="SMALL RIBOSOMAL SUBUNIT PROTEIN US17M"/>
    <property type="match status" value="1"/>
</dbReference>
<evidence type="ECO:0000256" key="5">
    <source>
        <dbReference type="ARBA" id="ARBA00023274"/>
    </source>
</evidence>
<dbReference type="CDD" id="cd00364">
    <property type="entry name" value="Ribosomal_uS17"/>
    <property type="match status" value="1"/>
</dbReference>
<dbReference type="GO" id="GO:0005840">
    <property type="term" value="C:ribosome"/>
    <property type="evidence" value="ECO:0007669"/>
    <property type="project" value="UniProtKB-KW"/>
</dbReference>
<dbReference type="Proteomes" id="UP001056535">
    <property type="component" value="Chromosome"/>
</dbReference>
<evidence type="ECO:0000256" key="6">
    <source>
        <dbReference type="HAMAP-Rule" id="MF_01345"/>
    </source>
</evidence>
<dbReference type="InterPro" id="IPR012340">
    <property type="entry name" value="NA-bd_OB-fold"/>
</dbReference>
<evidence type="ECO:0000256" key="7">
    <source>
        <dbReference type="RuleBase" id="RU003872"/>
    </source>
</evidence>
<dbReference type="Pfam" id="PF00366">
    <property type="entry name" value="Ribosomal_S17"/>
    <property type="match status" value="1"/>
</dbReference>
<protein>
    <recommendedName>
        <fullName evidence="6">Small ribosomal subunit protein uS17</fullName>
    </recommendedName>
</protein>
<evidence type="ECO:0000313" key="9">
    <source>
        <dbReference type="EMBL" id="USQ77024.1"/>
    </source>
</evidence>